<evidence type="ECO:0000313" key="2">
    <source>
        <dbReference type="Proteomes" id="UP000616201"/>
    </source>
</evidence>
<sequence>MMSRTKIDKKAESLRKVENTNTLYLRFKRKNLYICQNAPLYAIATFLEIPKIELKEIIANGALKHKKQNN</sequence>
<keyword evidence="2" id="KW-1185">Reference proteome</keyword>
<evidence type="ECO:0000313" key="1">
    <source>
        <dbReference type="EMBL" id="MBE8714392.1"/>
    </source>
</evidence>
<name>A0A928V0S3_9SPHI</name>
<comment type="caution">
    <text evidence="1">The sequence shown here is derived from an EMBL/GenBank/DDBJ whole genome shotgun (WGS) entry which is preliminary data.</text>
</comment>
<gene>
    <name evidence="1" type="ORF">C4F49_11925</name>
</gene>
<protein>
    <submittedName>
        <fullName evidence="1">Uncharacterized protein</fullName>
    </submittedName>
</protein>
<proteinExistence type="predicted"/>
<dbReference type="EMBL" id="PRDK01000006">
    <property type="protein sequence ID" value="MBE8714392.1"/>
    <property type="molecule type" value="Genomic_DNA"/>
</dbReference>
<accession>A0A928V0S3</accession>
<dbReference type="AlphaFoldDB" id="A0A928V0S3"/>
<reference evidence="1" key="1">
    <citation type="submission" date="2018-02" db="EMBL/GenBank/DDBJ databases">
        <authorList>
            <person name="Vasarhelyi B.M."/>
            <person name="Deshmukh S."/>
            <person name="Balint B."/>
            <person name="Kukolya J."/>
        </authorList>
    </citation>
    <scope>NUCLEOTIDE SEQUENCE</scope>
    <source>
        <strain evidence="1">KB22</strain>
    </source>
</reference>
<dbReference type="Proteomes" id="UP000616201">
    <property type="component" value="Unassembled WGS sequence"/>
</dbReference>
<organism evidence="1 2">
    <name type="scientific">Sphingobacterium hungaricum</name>
    <dbReference type="NCBI Taxonomy" id="2082723"/>
    <lineage>
        <taxon>Bacteria</taxon>
        <taxon>Pseudomonadati</taxon>
        <taxon>Bacteroidota</taxon>
        <taxon>Sphingobacteriia</taxon>
        <taxon>Sphingobacteriales</taxon>
        <taxon>Sphingobacteriaceae</taxon>
        <taxon>Sphingobacterium</taxon>
    </lineage>
</organism>